<proteinExistence type="predicted"/>
<evidence type="ECO:0000313" key="2">
    <source>
        <dbReference type="Proteomes" id="UP000078354"/>
    </source>
</evidence>
<dbReference type="STRING" id="1853130.PMA3_10310"/>
<dbReference type="Proteomes" id="UP000078354">
    <property type="component" value="Chromosome"/>
</dbReference>
<gene>
    <name evidence="1" type="ORF">PMA3_10310</name>
</gene>
<dbReference type="KEGG" id="psil:PMA3_10310"/>
<keyword evidence="2" id="KW-1185">Reference proteome</keyword>
<reference evidence="1 2" key="1">
    <citation type="journal article" date="2018" name="Syst. Appl. Microbiol.">
        <title>Pseudomonas silesiensis sp. nov. strain A3T isolated from a biological pesticide sewage treatment plant and analysis of the complete genome sequence.</title>
        <authorList>
            <person name="Kaminski M.A."/>
            <person name="Furmanczyk E.M."/>
            <person name="Sobczak A."/>
            <person name="Dziembowski A."/>
            <person name="Lipinski L."/>
        </authorList>
    </citation>
    <scope>NUCLEOTIDE SEQUENCE [LARGE SCALE GENOMIC DNA]</scope>
    <source>
        <strain evidence="1 2">A3</strain>
    </source>
</reference>
<sequence length="60" mass="6272">MAALSSTRDDGTTVLHAGLEAEILRPITIAKKCIGSMAGTEIFDMDDFAKLFHPHVGGGG</sequence>
<dbReference type="EMBL" id="CP014870">
    <property type="protein sequence ID" value="ANJ55512.1"/>
    <property type="molecule type" value="Genomic_DNA"/>
</dbReference>
<protein>
    <submittedName>
        <fullName evidence="1">Uncharacterized protein</fullName>
    </submittedName>
</protein>
<organism evidence="1 2">
    <name type="scientific">Pseudomonas silesiensis</name>
    <dbReference type="NCBI Taxonomy" id="1853130"/>
    <lineage>
        <taxon>Bacteria</taxon>
        <taxon>Pseudomonadati</taxon>
        <taxon>Pseudomonadota</taxon>
        <taxon>Gammaproteobacteria</taxon>
        <taxon>Pseudomonadales</taxon>
        <taxon>Pseudomonadaceae</taxon>
        <taxon>Pseudomonas</taxon>
    </lineage>
</organism>
<evidence type="ECO:0000313" key="1">
    <source>
        <dbReference type="EMBL" id="ANJ55512.1"/>
    </source>
</evidence>
<dbReference type="AlphaFoldDB" id="A0A191YRL7"/>
<accession>A0A191YRL7</accession>
<name>A0A191YRL7_9PSED</name>